<name>A0AAD7ATM4_9AGAR</name>
<dbReference type="SUPFAM" id="SSF53098">
    <property type="entry name" value="Ribonuclease H-like"/>
    <property type="match status" value="1"/>
</dbReference>
<organism evidence="1 2">
    <name type="scientific">Mycena albidolilacea</name>
    <dbReference type="NCBI Taxonomy" id="1033008"/>
    <lineage>
        <taxon>Eukaryota</taxon>
        <taxon>Fungi</taxon>
        <taxon>Dikarya</taxon>
        <taxon>Basidiomycota</taxon>
        <taxon>Agaricomycotina</taxon>
        <taxon>Agaricomycetes</taxon>
        <taxon>Agaricomycetidae</taxon>
        <taxon>Agaricales</taxon>
        <taxon>Marasmiineae</taxon>
        <taxon>Mycenaceae</taxon>
        <taxon>Mycena</taxon>
    </lineage>
</organism>
<accession>A0AAD7ATM4</accession>
<evidence type="ECO:0000313" key="2">
    <source>
        <dbReference type="Proteomes" id="UP001218218"/>
    </source>
</evidence>
<evidence type="ECO:0000313" key="1">
    <source>
        <dbReference type="EMBL" id="KAJ7367729.1"/>
    </source>
</evidence>
<dbReference type="EMBL" id="JARIHO010000001">
    <property type="protein sequence ID" value="KAJ7367729.1"/>
    <property type="molecule type" value="Genomic_DNA"/>
</dbReference>
<protein>
    <recommendedName>
        <fullName evidence="3">Reverse transcriptase zinc-binding domain-containing protein</fullName>
    </recommendedName>
</protein>
<proteinExistence type="predicted"/>
<reference evidence="1" key="1">
    <citation type="submission" date="2023-03" db="EMBL/GenBank/DDBJ databases">
        <title>Massive genome expansion in bonnet fungi (Mycena s.s.) driven by repeated elements and novel gene families across ecological guilds.</title>
        <authorList>
            <consortium name="Lawrence Berkeley National Laboratory"/>
            <person name="Harder C.B."/>
            <person name="Miyauchi S."/>
            <person name="Viragh M."/>
            <person name="Kuo A."/>
            <person name="Thoen E."/>
            <person name="Andreopoulos B."/>
            <person name="Lu D."/>
            <person name="Skrede I."/>
            <person name="Drula E."/>
            <person name="Henrissat B."/>
            <person name="Morin E."/>
            <person name="Kohler A."/>
            <person name="Barry K."/>
            <person name="LaButti K."/>
            <person name="Morin E."/>
            <person name="Salamov A."/>
            <person name="Lipzen A."/>
            <person name="Mereny Z."/>
            <person name="Hegedus B."/>
            <person name="Baldrian P."/>
            <person name="Stursova M."/>
            <person name="Weitz H."/>
            <person name="Taylor A."/>
            <person name="Grigoriev I.V."/>
            <person name="Nagy L.G."/>
            <person name="Martin F."/>
            <person name="Kauserud H."/>
        </authorList>
    </citation>
    <scope>NUCLEOTIDE SEQUENCE</scope>
    <source>
        <strain evidence="1">CBHHK002</strain>
    </source>
</reference>
<comment type="caution">
    <text evidence="1">The sequence shown here is derived from an EMBL/GenBank/DDBJ whole genome shotgun (WGS) entry which is preliminary data.</text>
</comment>
<dbReference type="InterPro" id="IPR012337">
    <property type="entry name" value="RNaseH-like_sf"/>
</dbReference>
<gene>
    <name evidence="1" type="ORF">DFH08DRAFT_675818</name>
</gene>
<keyword evidence="2" id="KW-1185">Reference proteome</keyword>
<dbReference type="Proteomes" id="UP001218218">
    <property type="component" value="Unassembled WGS sequence"/>
</dbReference>
<dbReference type="GO" id="GO:0003676">
    <property type="term" value="F:nucleic acid binding"/>
    <property type="evidence" value="ECO:0007669"/>
    <property type="project" value="InterPro"/>
</dbReference>
<evidence type="ECO:0008006" key="3">
    <source>
        <dbReference type="Google" id="ProtNLM"/>
    </source>
</evidence>
<sequence length="441" mass="50391">MYVDTENSRNRGRCIPIAGEQSQYVAEFFAALEAVRNTDTNTTLTIFTTQEYVREAMNVKLPNWEHEGWVGHPHRDVLQCLAAELKARKTSTTFKLAEPGVPERMMYRQASILAKEAARAREGAQWDLTIPKDTTLPGLSLQGNRQRVFYRGIREEKTRKLTPRPSTTKILEAVRKAAEDSFDRYVSDTEIWRAVYVKEILPQTAQFLWKGLHNAHRIGKYWVHIPECEDHATCKTCDETEDLAHILVGCKSPGQDIIWKAAESLWLEKETKWPAVSLGTILGCGLAEFRDEKGKMKRGTQRLYQILMSESANLIWKIRNDRVISRDGEPATEDEIVNKWKYTINLRLQVDRTLANRPVKGKRPALAPQLVLTTWSDTLDDEQSLPADWLREPRVLVGSHAFPKTPTRRRNSRGIVSGSMVAPHCLQACVKHLSGWWKPLP</sequence>
<dbReference type="Gene3D" id="3.30.420.10">
    <property type="entry name" value="Ribonuclease H-like superfamily/Ribonuclease H"/>
    <property type="match status" value="1"/>
</dbReference>
<dbReference type="AlphaFoldDB" id="A0AAD7ATM4"/>
<dbReference type="InterPro" id="IPR036397">
    <property type="entry name" value="RNaseH_sf"/>
</dbReference>